<protein>
    <submittedName>
        <fullName evidence="2">Uncharacterized protein</fullName>
    </submittedName>
</protein>
<dbReference type="EMBL" id="AEXW01000007">
    <property type="protein sequence ID" value="EGD31253.1"/>
    <property type="molecule type" value="Genomic_DNA"/>
</dbReference>
<dbReference type="Proteomes" id="UP000003351">
    <property type="component" value="Unassembled WGS sequence"/>
</dbReference>
<proteinExistence type="predicted"/>
<name>F0IAB3_STRSA</name>
<organism evidence="2 3">
    <name type="scientific">Streptococcus sanguinis SK115</name>
    <dbReference type="NCBI Taxonomy" id="888810"/>
    <lineage>
        <taxon>Bacteria</taxon>
        <taxon>Bacillati</taxon>
        <taxon>Bacillota</taxon>
        <taxon>Bacilli</taxon>
        <taxon>Lactobacillales</taxon>
        <taxon>Streptococcaceae</taxon>
        <taxon>Streptococcus</taxon>
    </lineage>
</organism>
<keyword evidence="1" id="KW-1133">Transmembrane helix</keyword>
<reference evidence="2 3" key="1">
    <citation type="submission" date="2011-02" db="EMBL/GenBank/DDBJ databases">
        <authorList>
            <person name="Muzny D."/>
            <person name="Qin X."/>
            <person name="Deng J."/>
            <person name="Jiang H."/>
            <person name="Liu Y."/>
            <person name="Qu J."/>
            <person name="Song X.-Z."/>
            <person name="Zhang L."/>
            <person name="Thornton R."/>
            <person name="Coyle M."/>
            <person name="Francisco L."/>
            <person name="Jackson L."/>
            <person name="Javaid M."/>
            <person name="Korchina V."/>
            <person name="Kovar C."/>
            <person name="Mata R."/>
            <person name="Mathew T."/>
            <person name="Ngo R."/>
            <person name="Nguyen L."/>
            <person name="Nguyen N."/>
            <person name="Okwuonu G."/>
            <person name="Ongeri F."/>
            <person name="Pham C."/>
            <person name="Simmons D."/>
            <person name="Wilczek-Boney K."/>
            <person name="Hale W."/>
            <person name="Jakkamsetti A."/>
            <person name="Pham P."/>
            <person name="Ruth R."/>
            <person name="San Lucas F."/>
            <person name="Warren J."/>
            <person name="Zhang J."/>
            <person name="Zhao Z."/>
            <person name="Zhou C."/>
            <person name="Zhu D."/>
            <person name="Lee S."/>
            <person name="Bess C."/>
            <person name="Blankenburg K."/>
            <person name="Forbes L."/>
            <person name="Fu Q."/>
            <person name="Gubbala S."/>
            <person name="Hirani K."/>
            <person name="Jayaseelan J.C."/>
            <person name="Lara F."/>
            <person name="Munidasa M."/>
            <person name="Palculict T."/>
            <person name="Patil S."/>
            <person name="Pu L.-L."/>
            <person name="Saada N."/>
            <person name="Tang L."/>
            <person name="Weissenberger G."/>
            <person name="Zhu Y."/>
            <person name="Hemphill L."/>
            <person name="Shang Y."/>
            <person name="Youmans B."/>
            <person name="Ayvaz T."/>
            <person name="Ross M."/>
            <person name="Santibanez J."/>
            <person name="Aqrawi P."/>
            <person name="Gross S."/>
            <person name="Joshi V."/>
            <person name="Fowler G."/>
            <person name="Nazareth L."/>
            <person name="Reid J."/>
            <person name="Worley K."/>
            <person name="Petrosino J."/>
            <person name="Highlander S."/>
            <person name="Gibbs R."/>
        </authorList>
    </citation>
    <scope>NUCLEOTIDE SEQUENCE [LARGE SCALE GENOMIC DNA]</scope>
    <source>
        <strain evidence="2 3">SK115</strain>
    </source>
</reference>
<feature type="transmembrane region" description="Helical" evidence="1">
    <location>
        <begin position="12"/>
        <end position="31"/>
    </location>
</feature>
<dbReference type="PATRIC" id="fig|888810.3.peg.1631"/>
<dbReference type="HOGENOM" id="CLU_073328_0_0_9"/>
<comment type="caution">
    <text evidence="2">The sequence shown here is derived from an EMBL/GenBank/DDBJ whole genome shotgun (WGS) entry which is preliminary data.</text>
</comment>
<accession>F0IAB3</accession>
<dbReference type="RefSeq" id="WP_002907512.1">
    <property type="nucleotide sequence ID" value="NZ_GL872408.1"/>
</dbReference>
<evidence type="ECO:0000313" key="3">
    <source>
        <dbReference type="Proteomes" id="UP000003351"/>
    </source>
</evidence>
<dbReference type="AlphaFoldDB" id="F0IAB3"/>
<evidence type="ECO:0000256" key="1">
    <source>
        <dbReference type="SAM" id="Phobius"/>
    </source>
</evidence>
<keyword evidence="1" id="KW-0812">Transmembrane</keyword>
<gene>
    <name evidence="2" type="ORF">HMPREF9382_1662</name>
</gene>
<sequence>MNNKNRFVKRYIWILILSISVLLSFWGYQAYQNHQKKEAKAKEEAYYRQFSTRWDRLKDSSPILIGDKGQFVVAPIGVKVNQNYMVDTKITTYKREDIPPRKKRGYEAKLVSLDLNQNFKRREYDLYEAIDKYKKGSKLGRMLIDAVTYEGRDWAVLILTSDDEKKEVDEYVGLNLATGRIEDLPLPLKNFYETSDSRPEASGWEYYHYYYKAPMTNTSLFHILQSYNLYGSSDIVFSGDDGGDSNAARNLNLFVEKPTLWNKIYIDDYAIYPRPDSVSVEEWFNTSLHWFAPAGGEDLTVYASEKGHRTDYAIHNYAEYQTWKQAHPDE</sequence>
<keyword evidence="1" id="KW-0472">Membrane</keyword>
<evidence type="ECO:0000313" key="2">
    <source>
        <dbReference type="EMBL" id="EGD31253.1"/>
    </source>
</evidence>